<keyword evidence="4" id="KW-1185">Reference proteome</keyword>
<dbReference type="Proteomes" id="UP000578449">
    <property type="component" value="Unassembled WGS sequence"/>
</dbReference>
<protein>
    <recommendedName>
        <fullName evidence="2">DUF8083 domain-containing protein</fullName>
    </recommendedName>
</protein>
<dbReference type="Pfam" id="PF26312">
    <property type="entry name" value="DUF8083"/>
    <property type="match status" value="1"/>
</dbReference>
<dbReference type="EMBL" id="JACHGN010000024">
    <property type="protein sequence ID" value="MBB5138631.1"/>
    <property type="molecule type" value="Genomic_DNA"/>
</dbReference>
<name>A0A840PLF6_9ACTN</name>
<reference evidence="3 4" key="1">
    <citation type="submission" date="2020-08" db="EMBL/GenBank/DDBJ databases">
        <title>Genomic Encyclopedia of Type Strains, Phase IV (KMG-IV): sequencing the most valuable type-strain genomes for metagenomic binning, comparative biology and taxonomic classification.</title>
        <authorList>
            <person name="Goeker M."/>
        </authorList>
    </citation>
    <scope>NUCLEOTIDE SEQUENCE [LARGE SCALE GENOMIC DNA]</scope>
    <source>
        <strain evidence="3 4">DSM 45615</strain>
    </source>
</reference>
<gene>
    <name evidence="3" type="ORF">HNP84_008385</name>
</gene>
<evidence type="ECO:0000313" key="4">
    <source>
        <dbReference type="Proteomes" id="UP000578449"/>
    </source>
</evidence>
<accession>A0A840PLF6</accession>
<organism evidence="3 4">
    <name type="scientific">Thermocatellispora tengchongensis</name>
    <dbReference type="NCBI Taxonomy" id="1073253"/>
    <lineage>
        <taxon>Bacteria</taxon>
        <taxon>Bacillati</taxon>
        <taxon>Actinomycetota</taxon>
        <taxon>Actinomycetes</taxon>
        <taxon>Streptosporangiales</taxon>
        <taxon>Streptosporangiaceae</taxon>
        <taxon>Thermocatellispora</taxon>
    </lineage>
</organism>
<proteinExistence type="predicted"/>
<dbReference type="InterPro" id="IPR058396">
    <property type="entry name" value="DUF8083"/>
</dbReference>
<sequence>MLPYAAYLRVYEPLSAFSEQERKIWTAYAASRDRPRRATALQAEHGESVRRLLSIPPLPAPAQESPNAYLRRVDDVLYVCPWQSRLRSWLAFSRLRGTTPLKVMDRFLPKAIVEQTADDFDRYKQRGGSAALRTYIHTTTWHVPTAWFVPFDAAERWLVLDGKGADGKPGPAGGNGADQPPTGPQEPGSTTTAPMRNLLYVTSMGQARKRAARALSVIRRYAGEVATAAEVEQVARWLEEFHPHSLVELDYGGLVHLMDDETLRSDQSVAELAAALTGLETGQQELAFAMYQRVILRWKSIQLLESAN</sequence>
<dbReference type="AlphaFoldDB" id="A0A840PLF6"/>
<feature type="region of interest" description="Disordered" evidence="1">
    <location>
        <begin position="162"/>
        <end position="193"/>
    </location>
</feature>
<feature type="domain" description="DUF8083" evidence="2">
    <location>
        <begin position="4"/>
        <end position="305"/>
    </location>
</feature>
<evidence type="ECO:0000313" key="3">
    <source>
        <dbReference type="EMBL" id="MBB5138631.1"/>
    </source>
</evidence>
<comment type="caution">
    <text evidence="3">The sequence shown here is derived from an EMBL/GenBank/DDBJ whole genome shotgun (WGS) entry which is preliminary data.</text>
</comment>
<evidence type="ECO:0000256" key="1">
    <source>
        <dbReference type="SAM" id="MobiDB-lite"/>
    </source>
</evidence>
<dbReference type="RefSeq" id="WP_185055489.1">
    <property type="nucleotide sequence ID" value="NZ_BAABIX010000025.1"/>
</dbReference>
<evidence type="ECO:0000259" key="2">
    <source>
        <dbReference type="Pfam" id="PF26312"/>
    </source>
</evidence>